<dbReference type="SUPFAM" id="SSF52540">
    <property type="entry name" value="P-loop containing nucleoside triphosphate hydrolases"/>
    <property type="match status" value="1"/>
</dbReference>
<protein>
    <submittedName>
        <fullName evidence="4">Sulfotransferase domain-containing protein</fullName>
    </submittedName>
</protein>
<organism evidence="4 5">
    <name type="scientific">Parvibaculum sedimenti</name>
    <dbReference type="NCBI Taxonomy" id="2608632"/>
    <lineage>
        <taxon>Bacteria</taxon>
        <taxon>Pseudomonadati</taxon>
        <taxon>Pseudomonadota</taxon>
        <taxon>Alphaproteobacteria</taxon>
        <taxon>Hyphomicrobiales</taxon>
        <taxon>Parvibaculaceae</taxon>
        <taxon>Parvibaculum</taxon>
    </lineage>
</organism>
<accession>A0A6N6VI36</accession>
<dbReference type="RefSeq" id="WP_152217596.1">
    <property type="nucleotide sequence ID" value="NZ_WESC01000021.1"/>
</dbReference>
<dbReference type="GO" id="GO:0008146">
    <property type="term" value="F:sulfotransferase activity"/>
    <property type="evidence" value="ECO:0007669"/>
    <property type="project" value="InterPro"/>
</dbReference>
<evidence type="ECO:0000256" key="1">
    <source>
        <dbReference type="ARBA" id="ARBA00005771"/>
    </source>
</evidence>
<evidence type="ECO:0000256" key="2">
    <source>
        <dbReference type="ARBA" id="ARBA00022679"/>
    </source>
</evidence>
<reference evidence="4 5" key="1">
    <citation type="submission" date="2019-09" db="EMBL/GenBank/DDBJ databases">
        <title>Parvibaculum sedimenti sp. nov., isolated from sediment.</title>
        <authorList>
            <person name="Wang Y."/>
        </authorList>
    </citation>
    <scope>NUCLEOTIDE SEQUENCE [LARGE SCALE GENOMIC DNA]</scope>
    <source>
        <strain evidence="4 5">HXT-9</strain>
    </source>
</reference>
<dbReference type="Gene3D" id="3.40.50.300">
    <property type="entry name" value="P-loop containing nucleotide triphosphate hydrolases"/>
    <property type="match status" value="1"/>
</dbReference>
<dbReference type="Pfam" id="PF00685">
    <property type="entry name" value="Sulfotransfer_1"/>
    <property type="match status" value="1"/>
</dbReference>
<dbReference type="InterPro" id="IPR027417">
    <property type="entry name" value="P-loop_NTPase"/>
</dbReference>
<dbReference type="InterPro" id="IPR000863">
    <property type="entry name" value="Sulfotransferase_dom"/>
</dbReference>
<comment type="similarity">
    <text evidence="1">Belongs to the sulfotransferase 1 family.</text>
</comment>
<comment type="caution">
    <text evidence="4">The sequence shown here is derived from an EMBL/GenBank/DDBJ whole genome shotgun (WGS) entry which is preliminary data.</text>
</comment>
<dbReference type="PANTHER" id="PTHR11783">
    <property type="entry name" value="SULFOTRANSFERASE SULT"/>
    <property type="match status" value="1"/>
</dbReference>
<dbReference type="AlphaFoldDB" id="A0A6N6VI36"/>
<evidence type="ECO:0000259" key="3">
    <source>
        <dbReference type="Pfam" id="PF00685"/>
    </source>
</evidence>
<feature type="domain" description="Sulfotransferase" evidence="3">
    <location>
        <begin position="5"/>
        <end position="272"/>
    </location>
</feature>
<keyword evidence="5" id="KW-1185">Reference proteome</keyword>
<dbReference type="Proteomes" id="UP000468901">
    <property type="component" value="Unassembled WGS sequence"/>
</dbReference>
<evidence type="ECO:0000313" key="4">
    <source>
        <dbReference type="EMBL" id="KAB7738511.1"/>
    </source>
</evidence>
<keyword evidence="2 4" id="KW-0808">Transferase</keyword>
<proteinExistence type="inferred from homology"/>
<gene>
    <name evidence="4" type="ORF">F2P47_17070</name>
</gene>
<sequence length="294" mass="33933">MGALIWLASYPKSGNTWMRSFLHNLLRNPPKPVPLNELDEFCLGESASEWYRRRSAKPLEELTPIELAALRPLVHRDFTNAFPDSVFVKTHNFLGEWLGHPLHNMEVTAGAIYIVRNPLDVVLSMAPHFGLSIDEAIEALANEAASTALMANHVPEIHSSWSTHVRSWTQHPNPQLLVLRYEDMLDKPRRSFKQVVEFLGVKPTSERLERAIRFSSFKMLKAQEQREGFKERSSKAAAFFREGRKDQWREKLTPEQVRRVVSVHYEQMARFGYIPNDYLDAMPDEARRTLAQPD</sequence>
<evidence type="ECO:0000313" key="5">
    <source>
        <dbReference type="Proteomes" id="UP000468901"/>
    </source>
</evidence>
<name>A0A6N6VI36_9HYPH</name>
<dbReference type="EMBL" id="WESC01000021">
    <property type="protein sequence ID" value="KAB7738511.1"/>
    <property type="molecule type" value="Genomic_DNA"/>
</dbReference>